<dbReference type="AlphaFoldDB" id="A0A9F5JB78"/>
<keyword evidence="1 3" id="KW-0378">Hydrolase</keyword>
<sequence length="562" mass="63378">METNVAGKGKIKVRISKSLSDGEETAIAARKEKVEKALGKLGIQCDSENIPNIAVLGAGGAVRAMIALYGTLAELKKYNLLDCVMYLGGVSGSTWCLPALYKNEDWTEEIENLSKHQFENLVQGQWDFNKAIKAVLEAAEDECYSLTDFWSYFLVHKLLNKFDEDKLSAHGGSCESGKTPYPIYSAVNKQTYQNQNAGTWFEFTPHEAGIPGLGAYVDIKYFGSIFQNGQLVKEKKEKNICYLQGLWGSALAGEQDISKTISDALQDFGKYERTEDLTSTELDTDSEKFNMLFKCYKTLLELQLLESTDKRGVDKLDHLENILKDYSSSKSYELIRRMKETWYSADEQRKKKEYMTLFQTLDADFGGFTNDSSQVYLKVVNKTCLCLLNWSWGSINNFLYQCSDVEFPELTSNPIISLIDAGLAINTAYPPILRPERQVKLILSFDFSAGDPFQTIKKAAEYCEAHGIPFPKIDENELQDVDTPSDCYIFRGEHTPTVIHCPLFNKVNCPGKIAEYREEFSTFKMSYSDEEIKKLLTAAKNNVANVQQTILEEIKHIVGSPS</sequence>
<dbReference type="OrthoDB" id="270970at2759"/>
<evidence type="ECO:0000313" key="5">
    <source>
        <dbReference type="Proteomes" id="UP000695026"/>
    </source>
</evidence>
<evidence type="ECO:0000313" key="6">
    <source>
        <dbReference type="RefSeq" id="XP_025031563.1"/>
    </source>
</evidence>
<evidence type="ECO:0000256" key="2">
    <source>
        <dbReference type="ARBA" id="ARBA00023098"/>
    </source>
</evidence>
<dbReference type="GO" id="GO:0005654">
    <property type="term" value="C:nucleoplasm"/>
    <property type="evidence" value="ECO:0007669"/>
    <property type="project" value="TreeGrafter"/>
</dbReference>
<dbReference type="GO" id="GO:0047498">
    <property type="term" value="F:calcium-dependent phospholipase A2 activity"/>
    <property type="evidence" value="ECO:0007669"/>
    <property type="project" value="TreeGrafter"/>
</dbReference>
<organism evidence="5 6">
    <name type="scientific">Python bivittatus</name>
    <name type="common">Burmese python</name>
    <name type="synonym">Python molurus bivittatus</name>
    <dbReference type="NCBI Taxonomy" id="176946"/>
    <lineage>
        <taxon>Eukaryota</taxon>
        <taxon>Metazoa</taxon>
        <taxon>Chordata</taxon>
        <taxon>Craniata</taxon>
        <taxon>Vertebrata</taxon>
        <taxon>Euteleostomi</taxon>
        <taxon>Lepidosauria</taxon>
        <taxon>Squamata</taxon>
        <taxon>Bifurcata</taxon>
        <taxon>Unidentata</taxon>
        <taxon>Episquamata</taxon>
        <taxon>Toxicofera</taxon>
        <taxon>Serpentes</taxon>
        <taxon>Henophidia</taxon>
        <taxon>Pythonidae</taxon>
        <taxon>Python</taxon>
    </lineage>
</organism>
<dbReference type="GO" id="GO:0005509">
    <property type="term" value="F:calcium ion binding"/>
    <property type="evidence" value="ECO:0007669"/>
    <property type="project" value="TreeGrafter"/>
</dbReference>
<name>A0A9F5JB78_PYTBI</name>
<dbReference type="OMA" id="LYYPKRY"/>
<accession>A0A9F5JB78</accession>
<evidence type="ECO:0000259" key="4">
    <source>
        <dbReference type="PROSITE" id="PS51210"/>
    </source>
</evidence>
<dbReference type="RefSeq" id="XP_025031563.1">
    <property type="nucleotide sequence ID" value="XM_025175795.1"/>
</dbReference>
<dbReference type="InterPro" id="IPR002642">
    <property type="entry name" value="LysoPLipase_cat_dom"/>
</dbReference>
<protein>
    <submittedName>
        <fullName evidence="6">Cytosolic phospholipase A2 gamma-like</fullName>
    </submittedName>
</protein>
<dbReference type="GeneID" id="103052333"/>
<dbReference type="PANTHER" id="PTHR10728">
    <property type="entry name" value="CYTOSOLIC PHOSPHOLIPASE A2"/>
    <property type="match status" value="1"/>
</dbReference>
<dbReference type="KEGG" id="pbi:103052333"/>
<dbReference type="GO" id="GO:0005635">
    <property type="term" value="C:nuclear envelope"/>
    <property type="evidence" value="ECO:0007669"/>
    <property type="project" value="TreeGrafter"/>
</dbReference>
<reference evidence="6" key="1">
    <citation type="submission" date="2025-08" db="UniProtKB">
        <authorList>
            <consortium name="RefSeq"/>
        </authorList>
    </citation>
    <scope>IDENTIFICATION</scope>
    <source>
        <tissue evidence="6">Liver</tissue>
    </source>
</reference>
<proteinExistence type="predicted"/>
<evidence type="ECO:0000256" key="3">
    <source>
        <dbReference type="PROSITE-ProRule" id="PRU00555"/>
    </source>
</evidence>
<keyword evidence="3" id="KW-0442">Lipid degradation</keyword>
<dbReference type="Pfam" id="PF01735">
    <property type="entry name" value="PLA2_B"/>
    <property type="match status" value="1"/>
</dbReference>
<feature type="domain" description="PLA2c" evidence="4">
    <location>
        <begin position="5"/>
        <end position="562"/>
    </location>
</feature>
<gene>
    <name evidence="6" type="primary">LOC103052333</name>
</gene>
<dbReference type="SUPFAM" id="SSF52151">
    <property type="entry name" value="FabD/lysophospholipase-like"/>
    <property type="match status" value="1"/>
</dbReference>
<dbReference type="Gene3D" id="3.40.1090.10">
    <property type="entry name" value="Cytosolic phospholipase A2 catalytic domain"/>
    <property type="match status" value="1"/>
</dbReference>
<dbReference type="Proteomes" id="UP000695026">
    <property type="component" value="Unplaced"/>
</dbReference>
<dbReference type="GO" id="GO:0005544">
    <property type="term" value="F:calcium-dependent phospholipid binding"/>
    <property type="evidence" value="ECO:0007669"/>
    <property type="project" value="TreeGrafter"/>
</dbReference>
<dbReference type="PROSITE" id="PS51210">
    <property type="entry name" value="PLA2C"/>
    <property type="match status" value="1"/>
</dbReference>
<dbReference type="GO" id="GO:0005829">
    <property type="term" value="C:cytosol"/>
    <property type="evidence" value="ECO:0007669"/>
    <property type="project" value="TreeGrafter"/>
</dbReference>
<dbReference type="InterPro" id="IPR016035">
    <property type="entry name" value="Acyl_Trfase/lysoPLipase"/>
</dbReference>
<keyword evidence="2 3" id="KW-0443">Lipid metabolism</keyword>
<keyword evidence="5" id="KW-1185">Reference proteome</keyword>
<dbReference type="GO" id="GO:0046475">
    <property type="term" value="P:glycerophospholipid catabolic process"/>
    <property type="evidence" value="ECO:0007669"/>
    <property type="project" value="TreeGrafter"/>
</dbReference>
<dbReference type="SMART" id="SM00022">
    <property type="entry name" value="PLAc"/>
    <property type="match status" value="1"/>
</dbReference>
<evidence type="ECO:0000256" key="1">
    <source>
        <dbReference type="ARBA" id="ARBA00022801"/>
    </source>
</evidence>
<dbReference type="PANTHER" id="PTHR10728:SF39">
    <property type="entry name" value="CYTOSOLIC PHOSPHOLIPASE A2 GAMMA"/>
    <property type="match status" value="1"/>
</dbReference>
<dbReference type="FunFam" id="3.40.1090.10:FF:000023">
    <property type="entry name" value="Phospholipase A2 group IVC"/>
    <property type="match status" value="1"/>
</dbReference>